<evidence type="ECO:0000313" key="5">
    <source>
        <dbReference type="Proteomes" id="UP000310158"/>
    </source>
</evidence>
<keyword evidence="5" id="KW-1185">Reference proteome</keyword>
<feature type="domain" description="Smr" evidence="3">
    <location>
        <begin position="183"/>
        <end position="259"/>
    </location>
</feature>
<protein>
    <recommendedName>
        <fullName evidence="3">Smr domain-containing protein</fullName>
    </recommendedName>
</protein>
<evidence type="ECO:0000313" key="4">
    <source>
        <dbReference type="EMBL" id="THH17336.1"/>
    </source>
</evidence>
<evidence type="ECO:0000256" key="2">
    <source>
        <dbReference type="SAM" id="SignalP"/>
    </source>
</evidence>
<dbReference type="InterPro" id="IPR013899">
    <property type="entry name" value="DUF1771"/>
</dbReference>
<feature type="compositionally biased region" description="Low complexity" evidence="1">
    <location>
        <begin position="45"/>
        <end position="57"/>
    </location>
</feature>
<dbReference type="Gene3D" id="3.30.1370.110">
    <property type="match status" value="1"/>
</dbReference>
<dbReference type="SUPFAM" id="SSF160443">
    <property type="entry name" value="SMR domain-like"/>
    <property type="match status" value="1"/>
</dbReference>
<dbReference type="PROSITE" id="PS50828">
    <property type="entry name" value="SMR"/>
    <property type="match status" value="1"/>
</dbReference>
<dbReference type="InterPro" id="IPR036063">
    <property type="entry name" value="Smr_dom_sf"/>
</dbReference>
<dbReference type="InterPro" id="IPR002625">
    <property type="entry name" value="Smr_dom"/>
</dbReference>
<feature type="region of interest" description="Disordered" evidence="1">
    <location>
        <begin position="21"/>
        <end position="107"/>
    </location>
</feature>
<dbReference type="Pfam" id="PF01713">
    <property type="entry name" value="Smr"/>
    <property type="match status" value="1"/>
</dbReference>
<dbReference type="EMBL" id="SGPL01000115">
    <property type="protein sequence ID" value="THH17336.1"/>
    <property type="molecule type" value="Genomic_DNA"/>
</dbReference>
<evidence type="ECO:0000256" key="1">
    <source>
        <dbReference type="SAM" id="MobiDB-lite"/>
    </source>
</evidence>
<dbReference type="SMART" id="SM01162">
    <property type="entry name" value="DUF1771"/>
    <property type="match status" value="1"/>
</dbReference>
<organism evidence="4 5">
    <name type="scientific">Bondarzewia mesenterica</name>
    <dbReference type="NCBI Taxonomy" id="1095465"/>
    <lineage>
        <taxon>Eukaryota</taxon>
        <taxon>Fungi</taxon>
        <taxon>Dikarya</taxon>
        <taxon>Basidiomycota</taxon>
        <taxon>Agaricomycotina</taxon>
        <taxon>Agaricomycetes</taxon>
        <taxon>Russulales</taxon>
        <taxon>Bondarzewiaceae</taxon>
        <taxon>Bondarzewia</taxon>
    </lineage>
</organism>
<dbReference type="PANTHER" id="PTHR47417:SF1">
    <property type="entry name" value="SMR DOMAIN-CONTAINING PROTEIN YPL199C"/>
    <property type="match status" value="1"/>
</dbReference>
<dbReference type="OrthoDB" id="3231855at2759"/>
<dbReference type="Proteomes" id="UP000310158">
    <property type="component" value="Unassembled WGS sequence"/>
</dbReference>
<comment type="caution">
    <text evidence="4">The sequence shown here is derived from an EMBL/GenBank/DDBJ whole genome shotgun (WGS) entry which is preliminary data.</text>
</comment>
<dbReference type="Pfam" id="PF08590">
    <property type="entry name" value="DUF1771"/>
    <property type="match status" value="1"/>
</dbReference>
<dbReference type="InterPro" id="IPR053020">
    <property type="entry name" value="Smr_domain_protein"/>
</dbReference>
<name>A0A4S4LXG5_9AGAM</name>
<reference evidence="4 5" key="1">
    <citation type="submission" date="2019-02" db="EMBL/GenBank/DDBJ databases">
        <title>Genome sequencing of the rare red list fungi Bondarzewia mesenterica.</title>
        <authorList>
            <person name="Buettner E."/>
            <person name="Kellner H."/>
        </authorList>
    </citation>
    <scope>NUCLEOTIDE SEQUENCE [LARGE SCALE GENOMIC DNA]</scope>
    <source>
        <strain evidence="4 5">DSM 108281</strain>
    </source>
</reference>
<feature type="signal peptide" evidence="2">
    <location>
        <begin position="1"/>
        <end position="22"/>
    </location>
</feature>
<dbReference type="SMART" id="SM00463">
    <property type="entry name" value="SMR"/>
    <property type="match status" value="1"/>
</dbReference>
<dbReference type="PANTHER" id="PTHR47417">
    <property type="entry name" value="SMR DOMAIN-CONTAINING PROTEIN YPL199C"/>
    <property type="match status" value="1"/>
</dbReference>
<accession>A0A4S4LXG5</accession>
<proteinExistence type="predicted"/>
<gene>
    <name evidence="4" type="ORF">EW146_g3454</name>
</gene>
<feature type="compositionally biased region" description="Low complexity" evidence="1">
    <location>
        <begin position="71"/>
        <end position="87"/>
    </location>
</feature>
<sequence length="291" mass="32154">MGMLTWTVVAAAAIYFIFRNKGDDNDDEGVDSYRRSPPPPPYPPQQQQQQPYQPQFQRPAEPNPYHKPQKQSEGQGQGQASSQVSPSHPASLPLTSPSRTDQNQINRQNPHYTGLRARANEAGDAMAQAFKESHQAYADGSGARAKELSNLGKEKQKENQRLNKEAGEWIFRENNLDSEPGEIDLHGLYVKEAIFYTDQSIQEARQRGDAVIRLIVGKGLHSTNGTPKLRPAIEGLMPEYSLTATLDPNNGGVLIVELPSVGAPNERELGAELGAEDITRRLGEEEECVIM</sequence>
<feature type="compositionally biased region" description="Polar residues" evidence="1">
    <location>
        <begin position="93"/>
        <end position="107"/>
    </location>
</feature>
<dbReference type="AlphaFoldDB" id="A0A4S4LXG5"/>
<keyword evidence="2" id="KW-0732">Signal</keyword>
<feature type="chain" id="PRO_5020207130" description="Smr domain-containing protein" evidence="2">
    <location>
        <begin position="23"/>
        <end position="291"/>
    </location>
</feature>
<evidence type="ECO:0000259" key="3">
    <source>
        <dbReference type="PROSITE" id="PS50828"/>
    </source>
</evidence>